<evidence type="ECO:0000313" key="2">
    <source>
        <dbReference type="EMBL" id="AII27099.1"/>
    </source>
</evidence>
<proteinExistence type="predicted"/>
<dbReference type="EMBL" id="KM224878">
    <property type="protein sequence ID" value="AII27099.1"/>
    <property type="molecule type" value="Genomic_DNA"/>
</dbReference>
<evidence type="ECO:0000256" key="1">
    <source>
        <dbReference type="SAM" id="Coils"/>
    </source>
</evidence>
<protein>
    <submittedName>
        <fullName evidence="2">Uncharacterized protein</fullName>
    </submittedName>
</protein>
<organism evidence="2 3">
    <name type="scientific">Vibrio phage ICP2_2011_A</name>
    <dbReference type="NCBI Taxonomy" id="1529057"/>
    <lineage>
        <taxon>Viruses</taxon>
        <taxon>Duplodnaviria</taxon>
        <taxon>Heunggongvirae</taxon>
        <taxon>Uroviricota</taxon>
        <taxon>Caudoviricetes</taxon>
        <taxon>Zobellviridae</taxon>
        <taxon>Icepovirus</taxon>
        <taxon>Icepovirus bengalense</taxon>
    </lineage>
</organism>
<sequence length="80" mass="9626">MLEKLARLLRMLTGCATVADVDHFFDKTRQQYVKVQRKAVKDYNHEDELIRQAQERQKRAEERQRLAEKRIAKINDLLEE</sequence>
<accession>A0A076GB95</accession>
<feature type="coiled-coil region" evidence="1">
    <location>
        <begin position="43"/>
        <end position="77"/>
    </location>
</feature>
<reference evidence="3" key="1">
    <citation type="journal article" date="2014" name="Elife">
        <title>Evolutionary consequences of intra-patient phage predation on microbial populations.</title>
        <authorList>
            <person name="Seed K.D."/>
            <person name="Yen M."/>
            <person name="Shapiro B.J."/>
            <person name="Hilaire I.J."/>
            <person name="Charles R.C."/>
            <person name="Teng J.E."/>
            <person name="Ivers L.C."/>
            <person name="Boncy J."/>
            <person name="Harris J.B."/>
            <person name="Camilli A."/>
        </authorList>
    </citation>
    <scope>NUCLEOTIDE SEQUENCE [LARGE SCALE GENOMIC DNA]</scope>
</reference>
<evidence type="ECO:0000313" key="3">
    <source>
        <dbReference type="Proteomes" id="UP000028661"/>
    </source>
</evidence>
<name>A0A076GB95_9CAUD</name>
<gene>
    <name evidence="2" type="ORF">ICP22011A_0055</name>
</gene>
<dbReference type="Proteomes" id="UP000028661">
    <property type="component" value="Segment"/>
</dbReference>
<keyword evidence="1" id="KW-0175">Coiled coil</keyword>